<dbReference type="InterPro" id="IPR001910">
    <property type="entry name" value="Inosine/uridine_hydrolase_dom"/>
</dbReference>
<accession>A0A1F7XBR1</accession>
<dbReference type="Gene3D" id="3.90.245.10">
    <property type="entry name" value="Ribonucleoside hydrolase-like"/>
    <property type="match status" value="1"/>
</dbReference>
<dbReference type="Pfam" id="PF01156">
    <property type="entry name" value="IU_nuc_hydro"/>
    <property type="match status" value="1"/>
</dbReference>
<keyword evidence="1" id="KW-0378">Hydrolase</keyword>
<organism evidence="4 5">
    <name type="scientific">Candidatus Woesebacteria bacterium RBG_16_34_12</name>
    <dbReference type="NCBI Taxonomy" id="1802480"/>
    <lineage>
        <taxon>Bacteria</taxon>
        <taxon>Candidatus Woeseibacteriota</taxon>
    </lineage>
</organism>
<dbReference type="InterPro" id="IPR023186">
    <property type="entry name" value="IUNH"/>
</dbReference>
<proteinExistence type="predicted"/>
<dbReference type="GO" id="GO:0005829">
    <property type="term" value="C:cytosol"/>
    <property type="evidence" value="ECO:0007669"/>
    <property type="project" value="TreeGrafter"/>
</dbReference>
<evidence type="ECO:0000259" key="3">
    <source>
        <dbReference type="Pfam" id="PF01156"/>
    </source>
</evidence>
<evidence type="ECO:0000256" key="2">
    <source>
        <dbReference type="ARBA" id="ARBA00023295"/>
    </source>
</evidence>
<keyword evidence="2" id="KW-0326">Glycosidase</keyword>
<feature type="domain" description="Inosine/uridine-preferring nucleoside hydrolase" evidence="3">
    <location>
        <begin position="10"/>
        <end position="301"/>
    </location>
</feature>
<dbReference type="AlphaFoldDB" id="A0A1F7XBR1"/>
<dbReference type="InterPro" id="IPR036452">
    <property type="entry name" value="Ribo_hydro-like"/>
</dbReference>
<reference evidence="4 5" key="1">
    <citation type="journal article" date="2016" name="Nat. Commun.">
        <title>Thousands of microbial genomes shed light on interconnected biogeochemical processes in an aquifer system.</title>
        <authorList>
            <person name="Anantharaman K."/>
            <person name="Brown C.T."/>
            <person name="Hug L.A."/>
            <person name="Sharon I."/>
            <person name="Castelle C.J."/>
            <person name="Probst A.J."/>
            <person name="Thomas B.C."/>
            <person name="Singh A."/>
            <person name="Wilkins M.J."/>
            <person name="Karaoz U."/>
            <person name="Brodie E.L."/>
            <person name="Williams K.H."/>
            <person name="Hubbard S.S."/>
            <person name="Banfield J.F."/>
        </authorList>
    </citation>
    <scope>NUCLEOTIDE SEQUENCE [LARGE SCALE GENOMIC DNA]</scope>
</reference>
<dbReference type="Proteomes" id="UP000177053">
    <property type="component" value="Unassembled WGS sequence"/>
</dbReference>
<gene>
    <name evidence="4" type="ORF">A2Z22_04290</name>
</gene>
<evidence type="ECO:0000313" key="5">
    <source>
        <dbReference type="Proteomes" id="UP000177053"/>
    </source>
</evidence>
<dbReference type="PANTHER" id="PTHR12304">
    <property type="entry name" value="INOSINE-URIDINE PREFERRING NUCLEOSIDE HYDROLASE"/>
    <property type="match status" value="1"/>
</dbReference>
<dbReference type="EMBL" id="MGFS01000011">
    <property type="protein sequence ID" value="OGM11765.1"/>
    <property type="molecule type" value="Genomic_DNA"/>
</dbReference>
<evidence type="ECO:0000256" key="1">
    <source>
        <dbReference type="ARBA" id="ARBA00022801"/>
    </source>
</evidence>
<dbReference type="SUPFAM" id="SSF53590">
    <property type="entry name" value="Nucleoside hydrolase"/>
    <property type="match status" value="1"/>
</dbReference>
<name>A0A1F7XBR1_9BACT</name>
<sequence>MKINENLPKIIIDTDAGHDDVLAIMLLIKSKQVKIIAITTVAGNSTVKNATRNTAFTLDFINRRDIQIFSGKANPIKRKLVTAVVHGKSGLDGVDTSHTKFKLTGDAHLKIIEIVRANPRQVTILTLGPLTNIARAFTTDPKLPSLVKEIVIMGGAINVCGNKNRVAEFNMFVDPEAADIVFRSNIKRTLVPLDPCNDIILTESNFEKLKGSSLYPPIKGMMKQFIKGIEKYEGVKGALVYDAIAAYYLLSPSAFHCKPMDIVVETKGKHTFGMTVAEKRKTESVNLNAQVVVYLDRVKFVKDFIRTLKL</sequence>
<protein>
    <recommendedName>
        <fullName evidence="3">Inosine/uridine-preferring nucleoside hydrolase domain-containing protein</fullName>
    </recommendedName>
</protein>
<comment type="caution">
    <text evidence="4">The sequence shown here is derived from an EMBL/GenBank/DDBJ whole genome shotgun (WGS) entry which is preliminary data.</text>
</comment>
<evidence type="ECO:0000313" key="4">
    <source>
        <dbReference type="EMBL" id="OGM11765.1"/>
    </source>
</evidence>
<dbReference type="GO" id="GO:0008477">
    <property type="term" value="F:purine nucleosidase activity"/>
    <property type="evidence" value="ECO:0007669"/>
    <property type="project" value="TreeGrafter"/>
</dbReference>
<dbReference type="PANTHER" id="PTHR12304:SF56">
    <property type="entry name" value="HYDROLASE, PUTATIVE (AFU_ORTHOLOGUE AFUA_1G11790)-RELATED"/>
    <property type="match status" value="1"/>
</dbReference>
<dbReference type="GO" id="GO:0006152">
    <property type="term" value="P:purine nucleoside catabolic process"/>
    <property type="evidence" value="ECO:0007669"/>
    <property type="project" value="TreeGrafter"/>
</dbReference>